<keyword evidence="4" id="KW-0804">Transcription</keyword>
<evidence type="ECO:0000256" key="1">
    <source>
        <dbReference type="ARBA" id="ARBA00004123"/>
    </source>
</evidence>
<keyword evidence="5" id="KW-0539">Nucleus</keyword>
<keyword evidence="3" id="KW-0805">Transcription regulation</keyword>
<evidence type="ECO:0000256" key="3">
    <source>
        <dbReference type="ARBA" id="ARBA00023015"/>
    </source>
</evidence>
<dbReference type="GO" id="GO:0070847">
    <property type="term" value="C:core mediator complex"/>
    <property type="evidence" value="ECO:0007669"/>
    <property type="project" value="TreeGrafter"/>
</dbReference>
<dbReference type="PANTHER" id="PTHR13208">
    <property type="entry name" value="MEDIATOR OF RNA POLYMERASE II TRANSCRIPTION SUBUNIT 4"/>
    <property type="match status" value="1"/>
</dbReference>
<sequence>REERERDMQTPAILPSPARLGLTNPNSPSLLPNPNTNPNPSPGPGPGPGSASKPTPSSAPAASLRPHRLPTASSTLLPLLPPLSRAQSLLLQMASLATKLFEVSPNRALWLASFRGSLPSFLPSAAAAAAASVDLPPVSSAKEAISLFTSLQTQLFEAVAELQEIVDLQQSKVKVSDEI</sequence>
<proteinExistence type="inferred from homology"/>
<dbReference type="AlphaFoldDB" id="A0A1D1Z2M3"/>
<evidence type="ECO:0000256" key="5">
    <source>
        <dbReference type="ARBA" id="ARBA00023242"/>
    </source>
</evidence>
<dbReference type="EMBL" id="GDJX01006773">
    <property type="protein sequence ID" value="JAT61163.1"/>
    <property type="molecule type" value="Transcribed_RNA"/>
</dbReference>
<reference evidence="7" key="1">
    <citation type="submission" date="2015-07" db="EMBL/GenBank/DDBJ databases">
        <title>Transcriptome Assembly of Anthurium amnicola.</title>
        <authorList>
            <person name="Suzuki J."/>
        </authorList>
    </citation>
    <scope>NUCLEOTIDE SEQUENCE</scope>
</reference>
<dbReference type="PANTHER" id="PTHR13208:SF2">
    <property type="entry name" value="MEDIATOR OF RNA POLYMERASE II TRANSCRIPTION SUBUNIT 4"/>
    <property type="match status" value="1"/>
</dbReference>
<evidence type="ECO:0000313" key="7">
    <source>
        <dbReference type="EMBL" id="JAT61163.1"/>
    </source>
</evidence>
<dbReference type="InterPro" id="IPR019258">
    <property type="entry name" value="Mediator_Med4"/>
</dbReference>
<feature type="compositionally biased region" description="Low complexity" evidence="6">
    <location>
        <begin position="20"/>
        <end position="34"/>
    </location>
</feature>
<dbReference type="GO" id="GO:0003712">
    <property type="term" value="F:transcription coregulator activity"/>
    <property type="evidence" value="ECO:0007669"/>
    <property type="project" value="InterPro"/>
</dbReference>
<feature type="compositionally biased region" description="Pro residues" evidence="6">
    <location>
        <begin position="35"/>
        <end position="47"/>
    </location>
</feature>
<comment type="subcellular location">
    <subcellularLocation>
        <location evidence="1">Nucleus</location>
    </subcellularLocation>
</comment>
<accession>A0A1D1Z2M3</accession>
<evidence type="ECO:0000256" key="2">
    <source>
        <dbReference type="ARBA" id="ARBA00009626"/>
    </source>
</evidence>
<organism evidence="7">
    <name type="scientific">Anthurium amnicola</name>
    <dbReference type="NCBI Taxonomy" id="1678845"/>
    <lineage>
        <taxon>Eukaryota</taxon>
        <taxon>Viridiplantae</taxon>
        <taxon>Streptophyta</taxon>
        <taxon>Embryophyta</taxon>
        <taxon>Tracheophyta</taxon>
        <taxon>Spermatophyta</taxon>
        <taxon>Magnoliopsida</taxon>
        <taxon>Liliopsida</taxon>
        <taxon>Araceae</taxon>
        <taxon>Pothoideae</taxon>
        <taxon>Potheae</taxon>
        <taxon>Anthurium</taxon>
    </lineage>
</organism>
<feature type="non-terminal residue" evidence="7">
    <location>
        <position position="1"/>
    </location>
</feature>
<protein>
    <submittedName>
        <fullName evidence="7">Uncharacterized protein</fullName>
    </submittedName>
</protein>
<evidence type="ECO:0000256" key="4">
    <source>
        <dbReference type="ARBA" id="ARBA00023163"/>
    </source>
</evidence>
<feature type="region of interest" description="Disordered" evidence="6">
    <location>
        <begin position="1"/>
        <end position="66"/>
    </location>
</feature>
<dbReference type="GO" id="GO:0006357">
    <property type="term" value="P:regulation of transcription by RNA polymerase II"/>
    <property type="evidence" value="ECO:0007669"/>
    <property type="project" value="InterPro"/>
</dbReference>
<dbReference type="GO" id="GO:0016592">
    <property type="term" value="C:mediator complex"/>
    <property type="evidence" value="ECO:0007669"/>
    <property type="project" value="InterPro"/>
</dbReference>
<feature type="compositionally biased region" description="Low complexity" evidence="6">
    <location>
        <begin position="49"/>
        <end position="66"/>
    </location>
</feature>
<name>A0A1D1Z2M3_9ARAE</name>
<comment type="similarity">
    <text evidence="2">Belongs to the Mediator complex subunit 4 family.</text>
</comment>
<gene>
    <name evidence="7" type="ORF">g.118896</name>
</gene>
<evidence type="ECO:0000256" key="6">
    <source>
        <dbReference type="SAM" id="MobiDB-lite"/>
    </source>
</evidence>